<name>A0A4Y3HT76_9VIBR</name>
<keyword evidence="4" id="KW-1003">Cell membrane</keyword>
<dbReference type="PANTHER" id="PTHR18945">
    <property type="entry name" value="NEUROTRANSMITTER GATED ION CHANNEL"/>
    <property type="match status" value="1"/>
</dbReference>
<dbReference type="InterPro" id="IPR006202">
    <property type="entry name" value="Neur_chan_lig-bd"/>
</dbReference>
<evidence type="ECO:0000256" key="8">
    <source>
        <dbReference type="ARBA" id="ARBA00023065"/>
    </source>
</evidence>
<feature type="transmembrane region" description="Helical" evidence="11">
    <location>
        <begin position="208"/>
        <end position="228"/>
    </location>
</feature>
<dbReference type="InterPro" id="IPR036719">
    <property type="entry name" value="Neuro-gated_channel_TM_sf"/>
</dbReference>
<dbReference type="GO" id="GO:0005886">
    <property type="term" value="C:plasma membrane"/>
    <property type="evidence" value="ECO:0007669"/>
    <property type="project" value="UniProtKB-SubCell"/>
</dbReference>
<dbReference type="Proteomes" id="UP000318717">
    <property type="component" value="Unassembled WGS sequence"/>
</dbReference>
<dbReference type="InterPro" id="IPR036734">
    <property type="entry name" value="Neur_chan_lig-bd_sf"/>
</dbReference>
<feature type="transmembrane region" description="Helical" evidence="11">
    <location>
        <begin position="272"/>
        <end position="295"/>
    </location>
</feature>
<dbReference type="RefSeq" id="WP_141344288.1">
    <property type="nucleotide sequence ID" value="NZ_BJLF01000003.1"/>
</dbReference>
<reference evidence="14 15" key="1">
    <citation type="submission" date="2019-06" db="EMBL/GenBank/DDBJ databases">
        <title>Whole genome shotgun sequence of Vibrio inusitatus NBRC 102082.</title>
        <authorList>
            <person name="Hosoyama A."/>
            <person name="Uohara A."/>
            <person name="Ohji S."/>
            <person name="Ichikawa N."/>
        </authorList>
    </citation>
    <scope>NUCLEOTIDE SEQUENCE [LARGE SCALE GENOMIC DNA]</scope>
    <source>
        <strain evidence="14 15">NBRC 102082</strain>
    </source>
</reference>
<dbReference type="SUPFAM" id="SSF90112">
    <property type="entry name" value="Neurotransmitter-gated ion-channel transmembrane pore"/>
    <property type="match status" value="1"/>
</dbReference>
<keyword evidence="10" id="KW-0407">Ion channel</keyword>
<evidence type="ECO:0000256" key="11">
    <source>
        <dbReference type="SAM" id="Phobius"/>
    </source>
</evidence>
<gene>
    <name evidence="14" type="ORF">VIN01S_07560</name>
</gene>
<comment type="subcellular location">
    <subcellularLocation>
        <location evidence="2">Cell membrane</location>
    </subcellularLocation>
    <subcellularLocation>
        <location evidence="1">Membrane</location>
        <topology evidence="1">Multi-pass membrane protein</topology>
    </subcellularLocation>
</comment>
<dbReference type="InterPro" id="IPR038050">
    <property type="entry name" value="Neuro_actylchol_rec"/>
</dbReference>
<dbReference type="Gene3D" id="2.70.170.10">
    <property type="entry name" value="Neurotransmitter-gated ion-channel ligand-binding domain"/>
    <property type="match status" value="1"/>
</dbReference>
<sequence>MRTIGILILTLFFLVPTTLASKGLPPGDLPLKINTALFVADVDGIDTSSQSFDIRLFYRLSWKDSREAHPGPEPITKDLDEVWHPQFQIVSQQKIFFHNKDSVSITPEGQVSFLVASWGSYSQAMHLNRFPFDIQDFNFHLVAPGYNPNEIEMVDIQEFSGIASSLSLADWRILDWFAETKAYRPYQNDTINVAGINYGFTAERLSSYYILKMILPLALIVAMSWAVFWMDPLNVASNVGIAITSMLTLIAYRFSADTILPRLPYLTSLDYFILASTILVFASLLQCIATSALAKDGKLELAHRLDIISRIVFPALFFIVALETLVFRFFI</sequence>
<dbReference type="OrthoDB" id="1326189at2"/>
<dbReference type="GO" id="GO:0005230">
    <property type="term" value="F:extracellular ligand-gated monoatomic ion channel activity"/>
    <property type="evidence" value="ECO:0007669"/>
    <property type="project" value="InterPro"/>
</dbReference>
<dbReference type="GO" id="GO:0004888">
    <property type="term" value="F:transmembrane signaling receptor activity"/>
    <property type="evidence" value="ECO:0007669"/>
    <property type="project" value="InterPro"/>
</dbReference>
<dbReference type="Pfam" id="PF02932">
    <property type="entry name" value="Neur_chan_memb"/>
    <property type="match status" value="1"/>
</dbReference>
<keyword evidence="8" id="KW-0406">Ion transport</keyword>
<feature type="transmembrane region" description="Helical" evidence="11">
    <location>
        <begin position="235"/>
        <end position="252"/>
    </location>
</feature>
<keyword evidence="15" id="KW-1185">Reference proteome</keyword>
<evidence type="ECO:0000256" key="9">
    <source>
        <dbReference type="ARBA" id="ARBA00023136"/>
    </source>
</evidence>
<evidence type="ECO:0000256" key="5">
    <source>
        <dbReference type="ARBA" id="ARBA00022692"/>
    </source>
</evidence>
<evidence type="ECO:0000256" key="7">
    <source>
        <dbReference type="ARBA" id="ARBA00022989"/>
    </source>
</evidence>
<feature type="transmembrane region" description="Helical" evidence="11">
    <location>
        <begin position="307"/>
        <end position="330"/>
    </location>
</feature>
<keyword evidence="3" id="KW-0813">Transport</keyword>
<dbReference type="PRINTS" id="PR00253">
    <property type="entry name" value="GABAARECEPTR"/>
</dbReference>
<evidence type="ECO:0000256" key="2">
    <source>
        <dbReference type="ARBA" id="ARBA00004236"/>
    </source>
</evidence>
<keyword evidence="7 11" id="KW-1133">Transmembrane helix</keyword>
<keyword evidence="9 11" id="KW-0472">Membrane</keyword>
<evidence type="ECO:0000256" key="4">
    <source>
        <dbReference type="ARBA" id="ARBA00022475"/>
    </source>
</evidence>
<dbReference type="Pfam" id="PF02931">
    <property type="entry name" value="Neur_chan_LBD"/>
    <property type="match status" value="1"/>
</dbReference>
<dbReference type="InterPro" id="IPR006029">
    <property type="entry name" value="Neurotrans-gated_channel_TM"/>
</dbReference>
<evidence type="ECO:0000259" key="12">
    <source>
        <dbReference type="Pfam" id="PF02931"/>
    </source>
</evidence>
<evidence type="ECO:0000313" key="15">
    <source>
        <dbReference type="Proteomes" id="UP000318717"/>
    </source>
</evidence>
<dbReference type="CDD" id="cd18988">
    <property type="entry name" value="LGIC_ECD_bact"/>
    <property type="match status" value="1"/>
</dbReference>
<protein>
    <submittedName>
        <fullName evidence="14">Uncharacterized protein</fullName>
    </submittedName>
</protein>
<dbReference type="InterPro" id="IPR006201">
    <property type="entry name" value="Neur_channel"/>
</dbReference>
<evidence type="ECO:0000256" key="10">
    <source>
        <dbReference type="ARBA" id="ARBA00023303"/>
    </source>
</evidence>
<feature type="domain" description="Neurotransmitter-gated ion-channel transmembrane" evidence="13">
    <location>
        <begin position="213"/>
        <end position="289"/>
    </location>
</feature>
<organism evidence="14 15">
    <name type="scientific">Vibrio inusitatus NBRC 102082</name>
    <dbReference type="NCBI Taxonomy" id="1219070"/>
    <lineage>
        <taxon>Bacteria</taxon>
        <taxon>Pseudomonadati</taxon>
        <taxon>Pseudomonadota</taxon>
        <taxon>Gammaproteobacteria</taxon>
        <taxon>Vibrionales</taxon>
        <taxon>Vibrionaceae</taxon>
        <taxon>Vibrio</taxon>
    </lineage>
</organism>
<dbReference type="Gene3D" id="1.20.58.390">
    <property type="entry name" value="Neurotransmitter-gated ion-channel transmembrane domain"/>
    <property type="match status" value="1"/>
</dbReference>
<keyword evidence="6" id="KW-0732">Signal</keyword>
<proteinExistence type="predicted"/>
<feature type="domain" description="Neurotransmitter-gated ion-channel ligand-binding" evidence="12">
    <location>
        <begin position="29"/>
        <end position="158"/>
    </location>
</feature>
<evidence type="ECO:0000259" key="13">
    <source>
        <dbReference type="Pfam" id="PF02932"/>
    </source>
</evidence>
<dbReference type="CDD" id="cd19050">
    <property type="entry name" value="LGIC_TM_bact"/>
    <property type="match status" value="1"/>
</dbReference>
<dbReference type="EMBL" id="BJLF01000003">
    <property type="protein sequence ID" value="GEA49952.1"/>
    <property type="molecule type" value="Genomic_DNA"/>
</dbReference>
<keyword evidence="5 11" id="KW-0812">Transmembrane</keyword>
<dbReference type="AlphaFoldDB" id="A0A4Y3HT76"/>
<dbReference type="InterPro" id="IPR006028">
    <property type="entry name" value="GABAA/Glycine_rcpt"/>
</dbReference>
<dbReference type="SUPFAM" id="SSF63712">
    <property type="entry name" value="Nicotinic receptor ligand binding domain-like"/>
    <property type="match status" value="1"/>
</dbReference>
<evidence type="ECO:0000256" key="3">
    <source>
        <dbReference type="ARBA" id="ARBA00022448"/>
    </source>
</evidence>
<evidence type="ECO:0000313" key="14">
    <source>
        <dbReference type="EMBL" id="GEA49952.1"/>
    </source>
</evidence>
<evidence type="ECO:0000256" key="1">
    <source>
        <dbReference type="ARBA" id="ARBA00004141"/>
    </source>
</evidence>
<evidence type="ECO:0000256" key="6">
    <source>
        <dbReference type="ARBA" id="ARBA00022729"/>
    </source>
</evidence>
<comment type="caution">
    <text evidence="14">The sequence shown here is derived from an EMBL/GenBank/DDBJ whole genome shotgun (WGS) entry which is preliminary data.</text>
</comment>
<accession>A0A4Y3HT76</accession>